<comment type="caution">
    <text evidence="6">The sequence shown here is derived from an EMBL/GenBank/DDBJ whole genome shotgun (WGS) entry which is preliminary data.</text>
</comment>
<evidence type="ECO:0000313" key="6">
    <source>
        <dbReference type="EMBL" id="CAK9169539.1"/>
    </source>
</evidence>
<protein>
    <submittedName>
        <fullName evidence="6">Uncharacterized protein</fullName>
    </submittedName>
</protein>
<feature type="compositionally biased region" description="Basic and acidic residues" evidence="5">
    <location>
        <begin position="87"/>
        <end position="99"/>
    </location>
</feature>
<keyword evidence="7" id="KW-1185">Reference proteome</keyword>
<dbReference type="Proteomes" id="UP001642360">
    <property type="component" value="Unassembled WGS sequence"/>
</dbReference>
<gene>
    <name evidence="6" type="ORF">ILEXP_LOCUS38992</name>
</gene>
<proteinExistence type="predicted"/>
<sequence>MGKSEKTGLGRALVKHHNQMIQQSKEKGRDYKNQQKKILESITDVNDIDAVIEQADEAQRLFSVENPVPNLLIDLDSSASSNQMTPGERREQQKKEEALHASSLRVPRRPPWNSKMSAEELDTNERQAFLVWRRSLARLEENEKLVLTPFEKNLDIWRQLWRVVERSDLVSHGVFKLSNVETVPY</sequence>
<keyword evidence="2" id="KW-0547">Nucleotide-binding</keyword>
<evidence type="ECO:0000313" key="7">
    <source>
        <dbReference type="Proteomes" id="UP001642360"/>
    </source>
</evidence>
<dbReference type="GO" id="GO:0016787">
    <property type="term" value="F:hydrolase activity"/>
    <property type="evidence" value="ECO:0007669"/>
    <property type="project" value="UniProtKB-KW"/>
</dbReference>
<accession>A0ABC8TJX0</accession>
<feature type="region of interest" description="Disordered" evidence="5">
    <location>
        <begin position="1"/>
        <end position="33"/>
    </location>
</feature>
<evidence type="ECO:0000256" key="5">
    <source>
        <dbReference type="SAM" id="MobiDB-lite"/>
    </source>
</evidence>
<dbReference type="PANTHER" id="PTHR45709">
    <property type="entry name" value="LARGE SUBUNIT GTPASE 1 HOMOLOG-RELATED"/>
    <property type="match status" value="1"/>
</dbReference>
<dbReference type="GO" id="GO:0005525">
    <property type="term" value="F:GTP binding"/>
    <property type="evidence" value="ECO:0007669"/>
    <property type="project" value="UniProtKB-KW"/>
</dbReference>
<feature type="region of interest" description="Disordered" evidence="5">
    <location>
        <begin position="77"/>
        <end position="115"/>
    </location>
</feature>
<keyword evidence="1" id="KW-0963">Cytoplasm</keyword>
<dbReference type="AlphaFoldDB" id="A0ABC8TJX0"/>
<evidence type="ECO:0000256" key="4">
    <source>
        <dbReference type="ARBA" id="ARBA00023134"/>
    </source>
</evidence>
<keyword evidence="4" id="KW-0342">GTP-binding</keyword>
<organism evidence="6 7">
    <name type="scientific">Ilex paraguariensis</name>
    <name type="common">yerba mate</name>
    <dbReference type="NCBI Taxonomy" id="185542"/>
    <lineage>
        <taxon>Eukaryota</taxon>
        <taxon>Viridiplantae</taxon>
        <taxon>Streptophyta</taxon>
        <taxon>Embryophyta</taxon>
        <taxon>Tracheophyta</taxon>
        <taxon>Spermatophyta</taxon>
        <taxon>Magnoliopsida</taxon>
        <taxon>eudicotyledons</taxon>
        <taxon>Gunneridae</taxon>
        <taxon>Pentapetalae</taxon>
        <taxon>asterids</taxon>
        <taxon>campanulids</taxon>
        <taxon>Aquifoliales</taxon>
        <taxon>Aquifoliaceae</taxon>
        <taxon>Ilex</taxon>
    </lineage>
</organism>
<dbReference type="EMBL" id="CAUOFW020005312">
    <property type="protein sequence ID" value="CAK9169539.1"/>
    <property type="molecule type" value="Genomic_DNA"/>
</dbReference>
<evidence type="ECO:0000256" key="2">
    <source>
        <dbReference type="ARBA" id="ARBA00022741"/>
    </source>
</evidence>
<evidence type="ECO:0000256" key="1">
    <source>
        <dbReference type="ARBA" id="ARBA00022490"/>
    </source>
</evidence>
<evidence type="ECO:0000256" key="3">
    <source>
        <dbReference type="ARBA" id="ARBA00022801"/>
    </source>
</evidence>
<name>A0ABC8TJX0_9AQUA</name>
<feature type="compositionally biased region" description="Basic and acidic residues" evidence="5">
    <location>
        <begin position="24"/>
        <end position="33"/>
    </location>
</feature>
<dbReference type="PANTHER" id="PTHR45709:SF2">
    <property type="entry name" value="LARGE SUBUNIT GTPASE 1 HOMOLOG"/>
    <property type="match status" value="1"/>
</dbReference>
<dbReference type="InterPro" id="IPR043358">
    <property type="entry name" value="GNL1-like"/>
</dbReference>
<reference evidence="6 7" key="1">
    <citation type="submission" date="2024-02" db="EMBL/GenBank/DDBJ databases">
        <authorList>
            <person name="Vignale AGUSTIN F."/>
            <person name="Sosa J E."/>
            <person name="Modenutti C."/>
        </authorList>
    </citation>
    <scope>NUCLEOTIDE SEQUENCE [LARGE SCALE GENOMIC DNA]</scope>
</reference>
<keyword evidence="3" id="KW-0378">Hydrolase</keyword>